<organism evidence="3">
    <name type="scientific">Leptocylindrus danicus</name>
    <dbReference type="NCBI Taxonomy" id="163516"/>
    <lineage>
        <taxon>Eukaryota</taxon>
        <taxon>Sar</taxon>
        <taxon>Stramenopiles</taxon>
        <taxon>Ochrophyta</taxon>
        <taxon>Bacillariophyta</taxon>
        <taxon>Coscinodiscophyceae</taxon>
        <taxon>Chaetocerotophycidae</taxon>
        <taxon>Leptocylindrales</taxon>
        <taxon>Leptocylindraceae</taxon>
        <taxon>Leptocylindrus</taxon>
    </lineage>
</organism>
<dbReference type="Pfam" id="PF02148">
    <property type="entry name" value="zf-UBP"/>
    <property type="match status" value="1"/>
</dbReference>
<evidence type="ECO:0000259" key="2">
    <source>
        <dbReference type="PROSITE" id="PS50271"/>
    </source>
</evidence>
<proteinExistence type="predicted"/>
<evidence type="ECO:0000313" key="3">
    <source>
        <dbReference type="EMBL" id="CAD9557562.1"/>
    </source>
</evidence>
<gene>
    <name evidence="3" type="ORF">LDAN0321_LOCUS1191</name>
</gene>
<dbReference type="AlphaFoldDB" id="A0A7S2JWA5"/>
<name>A0A7S2JWA5_9STRA</name>
<accession>A0A7S2JWA5</accession>
<dbReference type="InterPro" id="IPR013083">
    <property type="entry name" value="Znf_RING/FYVE/PHD"/>
</dbReference>
<reference evidence="3" key="1">
    <citation type="submission" date="2021-01" db="EMBL/GenBank/DDBJ databases">
        <authorList>
            <person name="Corre E."/>
            <person name="Pelletier E."/>
            <person name="Niang G."/>
            <person name="Scheremetjew M."/>
            <person name="Finn R."/>
            <person name="Kale V."/>
            <person name="Holt S."/>
            <person name="Cochrane G."/>
            <person name="Meng A."/>
            <person name="Brown T."/>
            <person name="Cohen L."/>
        </authorList>
    </citation>
    <scope>NUCLEOTIDE SEQUENCE</scope>
    <source>
        <strain evidence="3">B650</strain>
    </source>
</reference>
<dbReference type="GO" id="GO:0008270">
    <property type="term" value="F:zinc ion binding"/>
    <property type="evidence" value="ECO:0007669"/>
    <property type="project" value="UniProtKB-KW"/>
</dbReference>
<dbReference type="EMBL" id="HBGY01001743">
    <property type="protein sequence ID" value="CAD9557562.1"/>
    <property type="molecule type" value="Transcribed_RNA"/>
</dbReference>
<dbReference type="InterPro" id="IPR001607">
    <property type="entry name" value="Znf_UBP"/>
</dbReference>
<sequence>MAYNYCLDHGGEDSGGHITPNQFCVHLHKHAHQHRAQPGLFPKDKVAMQRCSHSDCSGTETMENWLCLACHSILCSRYVKSHALHHYESSGHCVAVSLADLSVWCYACNSYIRHDSLAPVLRYLEAIKFEYGEEKDDDSDLLPMEVVGLKTGVAYQSQCSPTTNSSNNNTDSVADMAYTYAHDHESIPFTKCLAVSNLDTLMEFVCNGTLENGLALLDDARDPLCDVDAVAFTVDRALKSFEMHRVLVVNWGLYEGGGKRMCNEDDDLEALILAPLDEQNSNNDSHDGAARYISCSLNDEGTSSWDQVLSLARKWSPDLIMVRAGFSEGQTCKELSLETARKMICQSLGKTTMPSAAGKLIVVPCIGGRPTMDRVEAHIFARNSQVCLQALLALTLGES</sequence>
<feature type="domain" description="UBP-type" evidence="2">
    <location>
        <begin position="22"/>
        <end position="128"/>
    </location>
</feature>
<protein>
    <recommendedName>
        <fullName evidence="2">UBP-type domain-containing protein</fullName>
    </recommendedName>
</protein>
<keyword evidence="1" id="KW-0862">Zinc</keyword>
<dbReference type="PROSITE" id="PS50271">
    <property type="entry name" value="ZF_UBP"/>
    <property type="match status" value="1"/>
</dbReference>
<keyword evidence="1" id="KW-0479">Metal-binding</keyword>
<dbReference type="SUPFAM" id="SSF57850">
    <property type="entry name" value="RING/U-box"/>
    <property type="match status" value="1"/>
</dbReference>
<keyword evidence="1" id="KW-0863">Zinc-finger</keyword>
<evidence type="ECO:0000256" key="1">
    <source>
        <dbReference type="PROSITE-ProRule" id="PRU00502"/>
    </source>
</evidence>
<dbReference type="PANTHER" id="PTHR47665:SF1">
    <property type="entry name" value="HISTONE DEACETYLASE-LIKE PROTEIN"/>
    <property type="match status" value="1"/>
</dbReference>
<dbReference type="SMART" id="SM00290">
    <property type="entry name" value="ZnF_UBP"/>
    <property type="match status" value="1"/>
</dbReference>
<dbReference type="PANTHER" id="PTHR47665">
    <property type="entry name" value="HISTONE DEACETYLASE-LIKE PROTEIN"/>
    <property type="match status" value="1"/>
</dbReference>
<dbReference type="Gene3D" id="3.30.40.10">
    <property type="entry name" value="Zinc/RING finger domain, C3HC4 (zinc finger)"/>
    <property type="match status" value="1"/>
</dbReference>